<name>A0A2P2P3D6_RHIMU</name>
<evidence type="ECO:0000313" key="1">
    <source>
        <dbReference type="EMBL" id="MBX49237.1"/>
    </source>
</evidence>
<proteinExistence type="predicted"/>
<organism evidence="1">
    <name type="scientific">Rhizophora mucronata</name>
    <name type="common">Asiatic mangrove</name>
    <dbReference type="NCBI Taxonomy" id="61149"/>
    <lineage>
        <taxon>Eukaryota</taxon>
        <taxon>Viridiplantae</taxon>
        <taxon>Streptophyta</taxon>
        <taxon>Embryophyta</taxon>
        <taxon>Tracheophyta</taxon>
        <taxon>Spermatophyta</taxon>
        <taxon>Magnoliopsida</taxon>
        <taxon>eudicotyledons</taxon>
        <taxon>Gunneridae</taxon>
        <taxon>Pentapetalae</taxon>
        <taxon>rosids</taxon>
        <taxon>fabids</taxon>
        <taxon>Malpighiales</taxon>
        <taxon>Rhizophoraceae</taxon>
        <taxon>Rhizophora</taxon>
    </lineage>
</organism>
<reference evidence="1" key="1">
    <citation type="submission" date="2018-02" db="EMBL/GenBank/DDBJ databases">
        <title>Rhizophora mucronata_Transcriptome.</title>
        <authorList>
            <person name="Meera S.P."/>
            <person name="Sreeshan A."/>
            <person name="Augustine A."/>
        </authorList>
    </citation>
    <scope>NUCLEOTIDE SEQUENCE</scope>
    <source>
        <tissue evidence="1">Leaf</tissue>
    </source>
</reference>
<accession>A0A2P2P3D6</accession>
<dbReference type="AlphaFoldDB" id="A0A2P2P3D6"/>
<protein>
    <submittedName>
        <fullName evidence="1">Uncharacterized protein</fullName>
    </submittedName>
</protein>
<sequence>MQYLYDLSPGLLLNCGRDKWFFYSLRSSNHQSQLLRLF</sequence>
<dbReference type="EMBL" id="GGEC01068753">
    <property type="protein sequence ID" value="MBX49237.1"/>
    <property type="molecule type" value="Transcribed_RNA"/>
</dbReference>